<dbReference type="InterPro" id="IPR020103">
    <property type="entry name" value="PsdUridine_synth_cat_dom_sf"/>
</dbReference>
<comment type="caution">
    <text evidence="9">The sequence shown here is derived from an EMBL/GenBank/DDBJ whole genome shotgun (WGS) entry which is preliminary data.</text>
</comment>
<dbReference type="GO" id="GO:0003723">
    <property type="term" value="F:RNA binding"/>
    <property type="evidence" value="ECO:0007669"/>
    <property type="project" value="InterPro"/>
</dbReference>
<dbReference type="Pfam" id="PF09157">
    <property type="entry name" value="TruB-C_2"/>
    <property type="match status" value="1"/>
</dbReference>
<keyword evidence="10" id="KW-1185">Reference proteome</keyword>
<accession>F3L338</accession>
<dbReference type="InterPro" id="IPR002501">
    <property type="entry name" value="PsdUridine_synth_N"/>
</dbReference>
<dbReference type="GO" id="GO:0006400">
    <property type="term" value="P:tRNA modification"/>
    <property type="evidence" value="ECO:0007669"/>
    <property type="project" value="TreeGrafter"/>
</dbReference>
<comment type="similarity">
    <text evidence="2">Belongs to the pseudouridine synthase TruB family. Type 1 subfamily.</text>
</comment>
<evidence type="ECO:0000256" key="4">
    <source>
        <dbReference type="ARBA" id="ARBA00022694"/>
    </source>
</evidence>
<evidence type="ECO:0000256" key="1">
    <source>
        <dbReference type="ARBA" id="ARBA00000385"/>
    </source>
</evidence>
<dbReference type="GO" id="GO:1990481">
    <property type="term" value="P:mRNA pseudouridine synthesis"/>
    <property type="evidence" value="ECO:0007669"/>
    <property type="project" value="TreeGrafter"/>
</dbReference>
<keyword evidence="5" id="KW-0413">Isomerase</keyword>
<dbReference type="AlphaFoldDB" id="F3L338"/>
<feature type="domain" description="Pseudouridine synthase II N-terminal" evidence="6">
    <location>
        <begin position="1"/>
        <end position="59"/>
    </location>
</feature>
<dbReference type="Proteomes" id="UP000005615">
    <property type="component" value="Unassembled WGS sequence"/>
</dbReference>
<dbReference type="Gene3D" id="2.30.130.10">
    <property type="entry name" value="PUA domain"/>
    <property type="match status" value="1"/>
</dbReference>
<dbReference type="Pfam" id="PF16198">
    <property type="entry name" value="TruB_C_2"/>
    <property type="match status" value="1"/>
</dbReference>
<gene>
    <name evidence="9" type="ORF">IMCC3088_1962</name>
</gene>
<sequence>MYSALKKDGQPLYKLARQGIEIEREARDVVIEAFDMLDFIPGERAFCQVFVRCSKGTYIRSLAEDLGASLGVGGHLTALRRTEAGPFDLSDAMTLEQVQSAGQDLVTRLLPIDAGLQYLTRLTLGEQEIEKLLQGQRVCVLNDANSGIVRVARASGEFVGLAKASEDGEIAPLRMIATHEG</sequence>
<feature type="domain" description="tRNA pseudouridine synthase II TruB subfamily 1 C-terminal" evidence="7">
    <location>
        <begin position="122"/>
        <end position="176"/>
    </location>
</feature>
<dbReference type="SUPFAM" id="SSF88697">
    <property type="entry name" value="PUA domain-like"/>
    <property type="match status" value="1"/>
</dbReference>
<name>F3L338_9GAMM</name>
<evidence type="ECO:0000256" key="3">
    <source>
        <dbReference type="ARBA" id="ARBA00012787"/>
    </source>
</evidence>
<dbReference type="Pfam" id="PF01509">
    <property type="entry name" value="TruB_N"/>
    <property type="match status" value="1"/>
</dbReference>
<dbReference type="Gene3D" id="3.30.2350.10">
    <property type="entry name" value="Pseudouridine synthase"/>
    <property type="match status" value="1"/>
</dbReference>
<evidence type="ECO:0000256" key="5">
    <source>
        <dbReference type="ARBA" id="ARBA00023235"/>
    </source>
</evidence>
<evidence type="ECO:0000256" key="2">
    <source>
        <dbReference type="ARBA" id="ARBA00005642"/>
    </source>
</evidence>
<dbReference type="InterPro" id="IPR015947">
    <property type="entry name" value="PUA-like_sf"/>
</dbReference>
<dbReference type="SUPFAM" id="SSF55120">
    <property type="entry name" value="Pseudouridine synthase"/>
    <property type="match status" value="1"/>
</dbReference>
<dbReference type="PANTHER" id="PTHR13767:SF2">
    <property type="entry name" value="PSEUDOURIDYLATE SYNTHASE TRUB1"/>
    <property type="match status" value="1"/>
</dbReference>
<evidence type="ECO:0000313" key="9">
    <source>
        <dbReference type="EMBL" id="EGG29278.1"/>
    </source>
</evidence>
<dbReference type="GO" id="GO:0160148">
    <property type="term" value="F:tRNA pseudouridine(55) synthase activity"/>
    <property type="evidence" value="ECO:0007669"/>
    <property type="project" value="UniProtKB-EC"/>
</dbReference>
<evidence type="ECO:0000313" key="10">
    <source>
        <dbReference type="Proteomes" id="UP000005615"/>
    </source>
</evidence>
<proteinExistence type="inferred from homology"/>
<dbReference type="eggNOG" id="COG0130">
    <property type="taxonomic scope" value="Bacteria"/>
</dbReference>
<evidence type="ECO:0000259" key="7">
    <source>
        <dbReference type="Pfam" id="PF09157"/>
    </source>
</evidence>
<protein>
    <recommendedName>
        <fullName evidence="3">tRNA pseudouridine(55) synthase</fullName>
        <ecNumber evidence="3">5.4.99.25</ecNumber>
    </recommendedName>
</protein>
<dbReference type="InterPro" id="IPR015240">
    <property type="entry name" value="tRNA_sdUridine_synth_fam1_C"/>
</dbReference>
<dbReference type="InterPro" id="IPR032819">
    <property type="entry name" value="TruB_C"/>
</dbReference>
<dbReference type="PANTHER" id="PTHR13767">
    <property type="entry name" value="TRNA-PSEUDOURIDINE SYNTHASE"/>
    <property type="match status" value="1"/>
</dbReference>
<keyword evidence="4" id="KW-0819">tRNA processing</keyword>
<dbReference type="EC" id="5.4.99.25" evidence="3"/>
<comment type="catalytic activity">
    <reaction evidence="1">
        <text>uridine(55) in tRNA = pseudouridine(55) in tRNA</text>
        <dbReference type="Rhea" id="RHEA:42532"/>
        <dbReference type="Rhea" id="RHEA-COMP:10101"/>
        <dbReference type="Rhea" id="RHEA-COMP:10102"/>
        <dbReference type="ChEBI" id="CHEBI:65314"/>
        <dbReference type="ChEBI" id="CHEBI:65315"/>
        <dbReference type="EC" id="5.4.99.25"/>
    </reaction>
</comment>
<dbReference type="EMBL" id="AEIG01000058">
    <property type="protein sequence ID" value="EGG29278.1"/>
    <property type="molecule type" value="Genomic_DNA"/>
</dbReference>
<organism evidence="9 10">
    <name type="scientific">Aequoribacter fuscus</name>
    <dbReference type="NCBI Taxonomy" id="2518989"/>
    <lineage>
        <taxon>Bacteria</taxon>
        <taxon>Pseudomonadati</taxon>
        <taxon>Pseudomonadota</taxon>
        <taxon>Gammaproteobacteria</taxon>
        <taxon>Cellvibrionales</taxon>
        <taxon>Halieaceae</taxon>
        <taxon>Aequoribacter</taxon>
    </lineage>
</organism>
<dbReference type="InterPro" id="IPR036974">
    <property type="entry name" value="PUA_sf"/>
</dbReference>
<evidence type="ECO:0000259" key="8">
    <source>
        <dbReference type="Pfam" id="PF16198"/>
    </source>
</evidence>
<dbReference type="CDD" id="cd21152">
    <property type="entry name" value="PUA_TruB_bacterial"/>
    <property type="match status" value="1"/>
</dbReference>
<feature type="domain" description="tRNA pseudouridylate synthase B C-terminal" evidence="8">
    <location>
        <begin position="60"/>
        <end position="116"/>
    </location>
</feature>
<reference evidence="9 10" key="1">
    <citation type="journal article" date="2011" name="J. Bacteriol.">
        <title>Genome sequence of strain IMCC3088, a proteorhodopsin-containing marine bacterium belonging to the OM60/NOR5 clade.</title>
        <authorList>
            <person name="Jang Y."/>
            <person name="Oh H.M."/>
            <person name="Kang I."/>
            <person name="Lee K."/>
            <person name="Yang S.J."/>
            <person name="Cho J.C."/>
        </authorList>
    </citation>
    <scope>NUCLEOTIDE SEQUENCE [LARGE SCALE GENOMIC DNA]</scope>
    <source>
        <strain evidence="9 10">IMCC3088</strain>
    </source>
</reference>
<evidence type="ECO:0000259" key="6">
    <source>
        <dbReference type="Pfam" id="PF01509"/>
    </source>
</evidence>
<dbReference type="InterPro" id="IPR014780">
    <property type="entry name" value="tRNA_psdUridine_synth_TruB"/>
</dbReference>
<dbReference type="STRING" id="2518989.IMCC3088_1962"/>